<dbReference type="InterPro" id="IPR013586">
    <property type="entry name" value="PSMD3_C"/>
</dbReference>
<reference evidence="4" key="1">
    <citation type="submission" date="2022-12" db="EMBL/GenBank/DDBJ databases">
        <authorList>
            <person name="Brejova B."/>
        </authorList>
    </citation>
    <scope>NUCLEOTIDE SEQUENCE</scope>
</reference>
<dbReference type="SMART" id="SM00753">
    <property type="entry name" value="PAM"/>
    <property type="match status" value="1"/>
</dbReference>
<dbReference type="OrthoDB" id="1713558at2759"/>
<comment type="caution">
    <text evidence="4">The sequence shown here is derived from an EMBL/GenBank/DDBJ whole genome shotgun (WGS) entry which is preliminary data.</text>
</comment>
<dbReference type="SMART" id="SM00088">
    <property type="entry name" value="PINT"/>
    <property type="match status" value="1"/>
</dbReference>
<dbReference type="EMBL" id="CANTUO010000002">
    <property type="protein sequence ID" value="CAI5757578.1"/>
    <property type="molecule type" value="Genomic_DNA"/>
</dbReference>
<keyword evidence="5" id="KW-1185">Reference proteome</keyword>
<dbReference type="Pfam" id="PF01399">
    <property type="entry name" value="PCI"/>
    <property type="match status" value="1"/>
</dbReference>
<evidence type="ECO:0000313" key="5">
    <source>
        <dbReference type="Proteomes" id="UP001152885"/>
    </source>
</evidence>
<dbReference type="SUPFAM" id="SSF46785">
    <property type="entry name" value="Winged helix' DNA-binding domain"/>
    <property type="match status" value="1"/>
</dbReference>
<dbReference type="GO" id="GO:0006511">
    <property type="term" value="P:ubiquitin-dependent protein catabolic process"/>
    <property type="evidence" value="ECO:0007669"/>
    <property type="project" value="TreeGrafter"/>
</dbReference>
<dbReference type="InterPro" id="IPR036390">
    <property type="entry name" value="WH_DNA-bd_sf"/>
</dbReference>
<dbReference type="PANTHER" id="PTHR10758">
    <property type="entry name" value="26S PROTEASOME NON-ATPASE REGULATORY SUBUNIT 3/COP9 SIGNALOSOME COMPLEX SUBUNIT 3"/>
    <property type="match status" value="1"/>
</dbReference>
<evidence type="ECO:0000256" key="1">
    <source>
        <dbReference type="ARBA" id="ARBA00007912"/>
    </source>
</evidence>
<proteinExistence type="inferred from homology"/>
<name>A0A9W4TUD6_9ASCO</name>
<comment type="similarity">
    <text evidence="1">Belongs to the proteasome subunit S3 family.</text>
</comment>
<evidence type="ECO:0000259" key="3">
    <source>
        <dbReference type="PROSITE" id="PS50250"/>
    </source>
</evidence>
<protein>
    <recommendedName>
        <fullName evidence="3">PCI domain-containing protein</fullName>
    </recommendedName>
</protein>
<dbReference type="Pfam" id="PF25573">
    <property type="entry name" value="TPR_PSMD3_N"/>
    <property type="match status" value="1"/>
</dbReference>
<organism evidence="4 5">
    <name type="scientific">Candida verbasci</name>
    <dbReference type="NCBI Taxonomy" id="1227364"/>
    <lineage>
        <taxon>Eukaryota</taxon>
        <taxon>Fungi</taxon>
        <taxon>Dikarya</taxon>
        <taxon>Ascomycota</taxon>
        <taxon>Saccharomycotina</taxon>
        <taxon>Pichiomycetes</taxon>
        <taxon>Debaryomycetaceae</taxon>
        <taxon>Candida/Lodderomyces clade</taxon>
        <taxon>Candida</taxon>
    </lineage>
</organism>
<keyword evidence="2" id="KW-0647">Proteasome</keyword>
<dbReference type="Pfam" id="PF08375">
    <property type="entry name" value="Rpn3_C"/>
    <property type="match status" value="1"/>
</dbReference>
<dbReference type="GO" id="GO:0008541">
    <property type="term" value="C:proteasome regulatory particle, lid subcomplex"/>
    <property type="evidence" value="ECO:0007669"/>
    <property type="project" value="TreeGrafter"/>
</dbReference>
<evidence type="ECO:0000313" key="4">
    <source>
        <dbReference type="EMBL" id="CAI5757578.1"/>
    </source>
</evidence>
<dbReference type="AlphaFoldDB" id="A0A9W4TUD6"/>
<dbReference type="InterPro" id="IPR057985">
    <property type="entry name" value="TPR_PSMD3_N"/>
</dbReference>
<dbReference type="Proteomes" id="UP001152885">
    <property type="component" value="Unassembled WGS sequence"/>
</dbReference>
<dbReference type="GO" id="GO:0030234">
    <property type="term" value="F:enzyme regulator activity"/>
    <property type="evidence" value="ECO:0007669"/>
    <property type="project" value="InterPro"/>
</dbReference>
<dbReference type="GO" id="GO:0042176">
    <property type="term" value="P:regulation of protein catabolic process"/>
    <property type="evidence" value="ECO:0007669"/>
    <property type="project" value="InterPro"/>
</dbReference>
<dbReference type="InterPro" id="IPR050756">
    <property type="entry name" value="CSN3"/>
</dbReference>
<evidence type="ECO:0000256" key="2">
    <source>
        <dbReference type="ARBA" id="ARBA00022942"/>
    </source>
</evidence>
<sequence>MSQDVEMNDVEKSTNNNTDQSYDLIKDIESSFSLLNKASTTFDNRYISKLFRELGPLRKQLVKHEQVLPTVISEQYPNSHQSKQILLNLLPTPISTTTKEIDSKLIPEIELYLVLLTQVYLLDTNQLSNANDLIPHIINLMKSFNKRSLDFLQSKLWFFISRTKELISDLSSIRPELLYSLRTATLRHDNETQASIITLLLRNYLILHDIQQSINLIEKIEFPEHAVSNSLICRFYYYLAKINSIQLDYSMAHEYVIAAIRKVPQTKLANGFIQAATKLQIVIDLLMGDLPELKVFGGGNLQPYYNVTKAVKYGDLKLFESVLKSYESDFKKDDLYTLIIRLRQNVIKTGIRLISLSYSKISLKDICIKLHLDSEESTEYIVSKCIRDGVIEASINHEFGYMHSNEILDIYSTKLPQSEFDQRIKFCLSLHNESVKSMRYPNDQEKSKFNNKEIEPNDEMELLKAIEDGDLDDFMD</sequence>
<feature type="domain" description="PCI" evidence="3">
    <location>
        <begin position="233"/>
        <end position="409"/>
    </location>
</feature>
<dbReference type="InterPro" id="IPR000717">
    <property type="entry name" value="PCI_dom"/>
</dbReference>
<accession>A0A9W4TUD6</accession>
<dbReference type="PANTHER" id="PTHR10758:SF2">
    <property type="entry name" value="26S PROTEASOME NON-ATPASE REGULATORY SUBUNIT 3"/>
    <property type="match status" value="1"/>
</dbReference>
<dbReference type="Gene3D" id="1.25.40.570">
    <property type="match status" value="1"/>
</dbReference>
<gene>
    <name evidence="4" type="ORF">CANVERA_P2092</name>
</gene>
<dbReference type="PROSITE" id="PS50250">
    <property type="entry name" value="PCI"/>
    <property type="match status" value="1"/>
</dbReference>